<accession>A0A0B2BP09</accession>
<keyword evidence="2" id="KW-0732">Signal</keyword>
<gene>
    <name evidence="4" type="ORF">CLV56_0799</name>
</gene>
<sequence length="199" mass="21487">MLKKLTVLAAMLVATSMVAACSEDGASGQTRTASNGDTYNDADVTFASDMIPHHAQALAMVDLTLEHDLDPEVQQLADDIREAQWPEIEEMTDWLEDWGEPVPDTVRDHGHAHGESGSGEGEPMPGMMSADQMAELEGADGDRFQQLWLEMMIEHHEGAVAMARAEISDGAFDDAVELAESVASSQTEEIAVMEDLLGS</sequence>
<dbReference type="Gene3D" id="1.20.1260.10">
    <property type="match status" value="1"/>
</dbReference>
<evidence type="ECO:0000259" key="3">
    <source>
        <dbReference type="Pfam" id="PF03713"/>
    </source>
</evidence>
<dbReference type="Proteomes" id="UP000230842">
    <property type="component" value="Unassembled WGS sequence"/>
</dbReference>
<feature type="signal peptide" evidence="2">
    <location>
        <begin position="1"/>
        <end position="19"/>
    </location>
</feature>
<dbReference type="PANTHER" id="PTHR36933:SF1">
    <property type="entry name" value="SLL0788 PROTEIN"/>
    <property type="match status" value="1"/>
</dbReference>
<proteinExistence type="predicted"/>
<comment type="caution">
    <text evidence="4">The sequence shown here is derived from an EMBL/GenBank/DDBJ whole genome shotgun (WGS) entry which is preliminary data.</text>
</comment>
<dbReference type="InterPro" id="IPR012347">
    <property type="entry name" value="Ferritin-like"/>
</dbReference>
<dbReference type="Pfam" id="PF03713">
    <property type="entry name" value="DUF305"/>
    <property type="match status" value="1"/>
</dbReference>
<dbReference type="OrthoDB" id="26872at2"/>
<organism evidence="4 5">
    <name type="scientific">Mumia flava</name>
    <dbReference type="NCBI Taxonomy" id="1348852"/>
    <lineage>
        <taxon>Bacteria</taxon>
        <taxon>Bacillati</taxon>
        <taxon>Actinomycetota</taxon>
        <taxon>Actinomycetes</taxon>
        <taxon>Propionibacteriales</taxon>
        <taxon>Nocardioidaceae</taxon>
        <taxon>Mumia</taxon>
    </lineage>
</organism>
<dbReference type="PROSITE" id="PS51257">
    <property type="entry name" value="PROKAR_LIPOPROTEIN"/>
    <property type="match status" value="1"/>
</dbReference>
<dbReference type="EMBL" id="PGEZ01000001">
    <property type="protein sequence ID" value="PJJ56590.1"/>
    <property type="molecule type" value="Genomic_DNA"/>
</dbReference>
<dbReference type="PANTHER" id="PTHR36933">
    <property type="entry name" value="SLL0788 PROTEIN"/>
    <property type="match status" value="1"/>
</dbReference>
<dbReference type="InterPro" id="IPR005183">
    <property type="entry name" value="DUF305_CopM-like"/>
</dbReference>
<feature type="region of interest" description="Disordered" evidence="1">
    <location>
        <begin position="106"/>
        <end position="128"/>
    </location>
</feature>
<feature type="chain" id="PRO_5038652989" evidence="2">
    <location>
        <begin position="20"/>
        <end position="199"/>
    </location>
</feature>
<evidence type="ECO:0000256" key="1">
    <source>
        <dbReference type="SAM" id="MobiDB-lite"/>
    </source>
</evidence>
<protein>
    <submittedName>
        <fullName evidence="4">Uncharacterized protein (DUF305 family)</fullName>
    </submittedName>
</protein>
<dbReference type="AlphaFoldDB" id="A0A0B2BP09"/>
<reference evidence="4 5" key="1">
    <citation type="submission" date="2017-11" db="EMBL/GenBank/DDBJ databases">
        <title>Genomic Encyclopedia of Archaeal and Bacterial Type Strains, Phase II (KMG-II): From Individual Species to Whole Genera.</title>
        <authorList>
            <person name="Goeker M."/>
        </authorList>
    </citation>
    <scope>NUCLEOTIDE SEQUENCE [LARGE SCALE GENOMIC DNA]</scope>
    <source>
        <strain evidence="4 5">DSM 27763</strain>
    </source>
</reference>
<evidence type="ECO:0000256" key="2">
    <source>
        <dbReference type="SAM" id="SignalP"/>
    </source>
</evidence>
<name>A0A0B2BP09_9ACTN</name>
<dbReference type="RefSeq" id="WP_039345733.1">
    <property type="nucleotide sequence ID" value="NZ_PGEZ01000001.1"/>
</dbReference>
<keyword evidence="5" id="KW-1185">Reference proteome</keyword>
<evidence type="ECO:0000313" key="5">
    <source>
        <dbReference type="Proteomes" id="UP000230842"/>
    </source>
</evidence>
<feature type="domain" description="DUF305" evidence="3">
    <location>
        <begin position="43"/>
        <end position="197"/>
    </location>
</feature>
<evidence type="ECO:0000313" key="4">
    <source>
        <dbReference type="EMBL" id="PJJ56590.1"/>
    </source>
</evidence>